<evidence type="ECO:0000313" key="1">
    <source>
        <dbReference type="EMBL" id="KAK7351237.1"/>
    </source>
</evidence>
<gene>
    <name evidence="1" type="ORF">VNO77_10535</name>
</gene>
<dbReference type="Proteomes" id="UP001367508">
    <property type="component" value="Unassembled WGS sequence"/>
</dbReference>
<proteinExistence type="predicted"/>
<dbReference type="EMBL" id="JAYMYQ010000002">
    <property type="protein sequence ID" value="KAK7351237.1"/>
    <property type="molecule type" value="Genomic_DNA"/>
</dbReference>
<comment type="caution">
    <text evidence="1">The sequence shown here is derived from an EMBL/GenBank/DDBJ whole genome shotgun (WGS) entry which is preliminary data.</text>
</comment>
<dbReference type="AlphaFoldDB" id="A0AAN9MB58"/>
<evidence type="ECO:0000313" key="2">
    <source>
        <dbReference type="Proteomes" id="UP001367508"/>
    </source>
</evidence>
<sequence>MFISFSATFLAHSPLFINFNNSFPPKPKFSSINKNAEFEMLCTRIASLWPAITAAVSSTFDVHIINQSSSGRFI</sequence>
<accession>A0AAN9MB58</accession>
<keyword evidence="2" id="KW-1185">Reference proteome</keyword>
<organism evidence="1 2">
    <name type="scientific">Canavalia gladiata</name>
    <name type="common">Sword bean</name>
    <name type="synonym">Dolichos gladiatus</name>
    <dbReference type="NCBI Taxonomy" id="3824"/>
    <lineage>
        <taxon>Eukaryota</taxon>
        <taxon>Viridiplantae</taxon>
        <taxon>Streptophyta</taxon>
        <taxon>Embryophyta</taxon>
        <taxon>Tracheophyta</taxon>
        <taxon>Spermatophyta</taxon>
        <taxon>Magnoliopsida</taxon>
        <taxon>eudicotyledons</taxon>
        <taxon>Gunneridae</taxon>
        <taxon>Pentapetalae</taxon>
        <taxon>rosids</taxon>
        <taxon>fabids</taxon>
        <taxon>Fabales</taxon>
        <taxon>Fabaceae</taxon>
        <taxon>Papilionoideae</taxon>
        <taxon>50 kb inversion clade</taxon>
        <taxon>NPAAA clade</taxon>
        <taxon>indigoferoid/millettioid clade</taxon>
        <taxon>Phaseoleae</taxon>
        <taxon>Canavalia</taxon>
    </lineage>
</organism>
<reference evidence="1 2" key="1">
    <citation type="submission" date="2024-01" db="EMBL/GenBank/DDBJ databases">
        <title>The genomes of 5 underutilized Papilionoideae crops provide insights into root nodulation and disease resistanc.</title>
        <authorList>
            <person name="Jiang F."/>
        </authorList>
    </citation>
    <scope>NUCLEOTIDE SEQUENCE [LARGE SCALE GENOMIC DNA]</scope>
    <source>
        <strain evidence="1">LVBAO_FW01</strain>
        <tissue evidence="1">Leaves</tissue>
    </source>
</reference>
<name>A0AAN9MB58_CANGL</name>
<protein>
    <submittedName>
        <fullName evidence="1">Uncharacterized protein</fullName>
    </submittedName>
</protein>